<name>A0A2X2U8D0_9FIRM</name>
<dbReference type="AlphaFoldDB" id="A0A2X2U8D0"/>
<proteinExistence type="predicted"/>
<accession>A0A2X2U8D0</accession>
<dbReference type="Proteomes" id="UP000251853">
    <property type="component" value="Unassembled WGS sequence"/>
</dbReference>
<evidence type="ECO:0000313" key="1">
    <source>
        <dbReference type="EMBL" id="SQB10001.1"/>
    </source>
</evidence>
<gene>
    <name evidence="1" type="ORF">NCTC11224_01301</name>
</gene>
<organism evidence="1 2">
    <name type="scientific">Enterocloster clostridioformis</name>
    <dbReference type="NCBI Taxonomy" id="1531"/>
    <lineage>
        <taxon>Bacteria</taxon>
        <taxon>Bacillati</taxon>
        <taxon>Bacillota</taxon>
        <taxon>Clostridia</taxon>
        <taxon>Lachnospirales</taxon>
        <taxon>Lachnospiraceae</taxon>
        <taxon>Enterocloster</taxon>
    </lineage>
</organism>
<dbReference type="EMBL" id="UAVW01000002">
    <property type="protein sequence ID" value="SQB10001.1"/>
    <property type="molecule type" value="Genomic_DNA"/>
</dbReference>
<reference evidence="1 2" key="1">
    <citation type="submission" date="2018-06" db="EMBL/GenBank/DDBJ databases">
        <authorList>
            <consortium name="Pathogen Informatics"/>
            <person name="Doyle S."/>
        </authorList>
    </citation>
    <scope>NUCLEOTIDE SEQUENCE [LARGE SCALE GENOMIC DNA]</scope>
    <source>
        <strain evidence="1 2">NCTC11224</strain>
    </source>
</reference>
<dbReference type="RefSeq" id="WP_022201681.1">
    <property type="nucleotide sequence ID" value="NZ_JADMWI010000003.1"/>
</dbReference>
<protein>
    <submittedName>
        <fullName evidence="1">Uncharacterized protein</fullName>
    </submittedName>
</protein>
<sequence>MYRCRMKIAVFSKDAALIFCGSRQRIGTFPSEEFEAADEFWETPFVRDCIKVRLKRIMEQINWAAIITCPGPIWIRPLTVACGPGPVTCQG</sequence>
<keyword evidence="2" id="KW-1185">Reference proteome</keyword>
<evidence type="ECO:0000313" key="2">
    <source>
        <dbReference type="Proteomes" id="UP000251853"/>
    </source>
</evidence>